<comment type="caution">
    <text evidence="1">The sequence shown here is derived from an EMBL/GenBank/DDBJ whole genome shotgun (WGS) entry which is preliminary data.</text>
</comment>
<dbReference type="EMBL" id="JBBPHU010000005">
    <property type="protein sequence ID" value="KAK7517593.1"/>
    <property type="molecule type" value="Genomic_DNA"/>
</dbReference>
<reference evidence="1 2" key="1">
    <citation type="submission" date="2024-04" db="EMBL/GenBank/DDBJ databases">
        <title>Phyllosticta paracitricarpa is synonymous to the EU quarantine fungus P. citricarpa based on phylogenomic analyses.</title>
        <authorList>
            <consortium name="Lawrence Berkeley National Laboratory"/>
            <person name="Van Ingen-Buijs V.A."/>
            <person name="Van Westerhoven A.C."/>
            <person name="Haridas S."/>
            <person name="Skiadas P."/>
            <person name="Martin F."/>
            <person name="Groenewald J.Z."/>
            <person name="Crous P.W."/>
            <person name="Seidl M.F."/>
        </authorList>
    </citation>
    <scope>NUCLEOTIDE SEQUENCE [LARGE SCALE GENOMIC DNA]</scope>
    <source>
        <strain evidence="1 2">CBS 123371</strain>
    </source>
</reference>
<evidence type="ECO:0008006" key="3">
    <source>
        <dbReference type="Google" id="ProtNLM"/>
    </source>
</evidence>
<name>A0ABR1KNV1_9PEZI</name>
<evidence type="ECO:0000313" key="2">
    <source>
        <dbReference type="Proteomes" id="UP001363622"/>
    </source>
</evidence>
<proteinExistence type="predicted"/>
<keyword evidence="2" id="KW-1185">Reference proteome</keyword>
<gene>
    <name evidence="1" type="ORF">IWZ03DRAFT_175533</name>
</gene>
<sequence>MTGRMGRLLFVCSGVSVIEGYIIRAWAVDWKSISVGGVLAVWVAVDFQQHALHPTRRSSSSSLCLHVFTMHAYLKSRVRKKTRHNLMHLQWPLFQLCCSKTQVGLFPWTTCSQRRCDSWLRCMSVTEALGEVPPFHCNVKQGDGEIESA</sequence>
<dbReference type="Proteomes" id="UP001363622">
    <property type="component" value="Unassembled WGS sequence"/>
</dbReference>
<organism evidence="1 2">
    <name type="scientific">Phyllosticta citriasiana</name>
    <dbReference type="NCBI Taxonomy" id="595635"/>
    <lineage>
        <taxon>Eukaryota</taxon>
        <taxon>Fungi</taxon>
        <taxon>Dikarya</taxon>
        <taxon>Ascomycota</taxon>
        <taxon>Pezizomycotina</taxon>
        <taxon>Dothideomycetes</taxon>
        <taxon>Dothideomycetes incertae sedis</taxon>
        <taxon>Botryosphaeriales</taxon>
        <taxon>Phyllostictaceae</taxon>
        <taxon>Phyllosticta</taxon>
    </lineage>
</organism>
<protein>
    <recommendedName>
        <fullName evidence="3">Secreted protein</fullName>
    </recommendedName>
</protein>
<evidence type="ECO:0000313" key="1">
    <source>
        <dbReference type="EMBL" id="KAK7517593.1"/>
    </source>
</evidence>
<accession>A0ABR1KNV1</accession>